<feature type="transmembrane region" description="Helical" evidence="8">
    <location>
        <begin position="332"/>
        <end position="356"/>
    </location>
</feature>
<accession>A0A9W8NLX9</accession>
<dbReference type="AlphaFoldDB" id="A0A9W8NLX9"/>
<feature type="transmembrane region" description="Helical" evidence="8">
    <location>
        <begin position="478"/>
        <end position="498"/>
    </location>
</feature>
<evidence type="ECO:0000256" key="8">
    <source>
        <dbReference type="SAM" id="Phobius"/>
    </source>
</evidence>
<keyword evidence="5 8" id="KW-1133">Transmembrane helix</keyword>
<keyword evidence="6 8" id="KW-0472">Membrane</keyword>
<keyword evidence="3" id="KW-0808">Transferase</keyword>
<feature type="transmembrane region" description="Helical" evidence="8">
    <location>
        <begin position="60"/>
        <end position="77"/>
    </location>
</feature>
<evidence type="ECO:0000256" key="1">
    <source>
        <dbReference type="ARBA" id="ARBA00004141"/>
    </source>
</evidence>
<feature type="transmembrane region" description="Helical" evidence="8">
    <location>
        <begin position="543"/>
        <end position="565"/>
    </location>
</feature>
<dbReference type="Proteomes" id="UP001148614">
    <property type="component" value="Unassembled WGS sequence"/>
</dbReference>
<evidence type="ECO:0000256" key="3">
    <source>
        <dbReference type="ARBA" id="ARBA00022679"/>
    </source>
</evidence>
<evidence type="ECO:0000313" key="11">
    <source>
        <dbReference type="Proteomes" id="UP001148614"/>
    </source>
</evidence>
<name>A0A9W8NLX9_9PEZI</name>
<dbReference type="GO" id="GO:0006629">
    <property type="term" value="P:lipid metabolic process"/>
    <property type="evidence" value="ECO:0007669"/>
    <property type="project" value="InterPro"/>
</dbReference>
<feature type="transmembrane region" description="Helical" evidence="8">
    <location>
        <begin position="376"/>
        <end position="398"/>
    </location>
</feature>
<feature type="region of interest" description="Disordered" evidence="7">
    <location>
        <begin position="184"/>
        <end position="211"/>
    </location>
</feature>
<dbReference type="InterPro" id="IPR044851">
    <property type="entry name" value="Wax_synthase"/>
</dbReference>
<dbReference type="GO" id="GO:0008374">
    <property type="term" value="F:O-acyltransferase activity"/>
    <property type="evidence" value="ECO:0007669"/>
    <property type="project" value="InterPro"/>
</dbReference>
<dbReference type="PANTHER" id="PTHR31595">
    <property type="entry name" value="LONG-CHAIN-ALCOHOL O-FATTY-ACYLTRANSFERASE 3-RELATED"/>
    <property type="match status" value="1"/>
</dbReference>
<keyword evidence="4 8" id="KW-0812">Transmembrane</keyword>
<evidence type="ECO:0000256" key="6">
    <source>
        <dbReference type="ARBA" id="ARBA00023136"/>
    </source>
</evidence>
<dbReference type="Pfam" id="PF13813">
    <property type="entry name" value="MBOAT_2"/>
    <property type="match status" value="1"/>
</dbReference>
<comment type="caution">
    <text evidence="10">The sequence shown here is derived from an EMBL/GenBank/DDBJ whole genome shotgun (WGS) entry which is preliminary data.</text>
</comment>
<dbReference type="EMBL" id="JANPWZ010000156">
    <property type="protein sequence ID" value="KAJ3578907.1"/>
    <property type="molecule type" value="Genomic_DNA"/>
</dbReference>
<sequence length="621" mass="70748">MSQQVPLLDLASAYRQFHRDQFRADVQAGITTPLVVPLHLFAYWVVPTLYLAIPHKNRPWLYRARWLVLAFVCAFHYDMTRHVKSLNFAASYGVGVIAAWGTIWNFYLLVWTKPQWDARRVERRTVPRPITRESDDLVADRLLTSAENAKTDWNRPNDEAVAKSVVDRVVPELRLEGSVAGNTAKGVQVNGNGPANGLRERGPHAIQENTGQNIEEKTFVEDVILVNSKDKNPPLDKNSARELYIQARKQEYEYYWQEYPADASFRTRLDWAFDIVSTFRLTGWDSAPSCLPPYKPPPTIGPYQLPLEYGSHKTKQGYERTVSRRRLILSRYFLTFLPSYIIIDICAALMTSDPYFVAGPEHNHPLPPYLASLHPALLFLWRTTLGFVAVVVALHYAWSSGALLLAIYCPPILGFRAHPWHLPTFAGSFTQVLDRGLSGFWGAWWHQTFRVGFSAPTKWLLRHGYLPSPRKGGSRSTVITSVAGAVIAFVQSGLIHAAGSYTTIPATHYWGPPIFFALSGLGTMLQTMLARALRHRIEGLPRWVRRIGNLTFTLLWLLATGWTLLDDFGRCGVWLWEPVPVSFARAAGLGVDRRVWRYDRDSLPKWHWGSWNRWWETGITI</sequence>
<dbReference type="PANTHER" id="PTHR31595:SF67">
    <property type="entry name" value="WAX SYNTHASE DOMAIN-CONTAINING PROTEIN"/>
    <property type="match status" value="1"/>
</dbReference>
<gene>
    <name evidence="10" type="ORF">NPX13_g1663</name>
</gene>
<evidence type="ECO:0000259" key="9">
    <source>
        <dbReference type="Pfam" id="PF13813"/>
    </source>
</evidence>
<evidence type="ECO:0000256" key="5">
    <source>
        <dbReference type="ARBA" id="ARBA00022989"/>
    </source>
</evidence>
<evidence type="ECO:0000313" key="10">
    <source>
        <dbReference type="EMBL" id="KAJ3578907.1"/>
    </source>
</evidence>
<protein>
    <recommendedName>
        <fullName evidence="9">Wax synthase domain-containing protein</fullName>
    </recommendedName>
</protein>
<dbReference type="InterPro" id="IPR032805">
    <property type="entry name" value="Wax_synthase_dom"/>
</dbReference>
<organism evidence="10 11">
    <name type="scientific">Xylaria arbuscula</name>
    <dbReference type="NCBI Taxonomy" id="114810"/>
    <lineage>
        <taxon>Eukaryota</taxon>
        <taxon>Fungi</taxon>
        <taxon>Dikarya</taxon>
        <taxon>Ascomycota</taxon>
        <taxon>Pezizomycotina</taxon>
        <taxon>Sordariomycetes</taxon>
        <taxon>Xylariomycetidae</taxon>
        <taxon>Xylariales</taxon>
        <taxon>Xylariaceae</taxon>
        <taxon>Xylaria</taxon>
    </lineage>
</organism>
<reference evidence="10" key="1">
    <citation type="submission" date="2022-07" db="EMBL/GenBank/DDBJ databases">
        <title>Genome Sequence of Xylaria arbuscula.</title>
        <authorList>
            <person name="Buettner E."/>
        </authorList>
    </citation>
    <scope>NUCLEOTIDE SEQUENCE</scope>
    <source>
        <strain evidence="10">VT107</strain>
    </source>
</reference>
<comment type="subcellular location">
    <subcellularLocation>
        <location evidence="1">Membrane</location>
        <topology evidence="1">Multi-pass membrane protein</topology>
    </subcellularLocation>
</comment>
<dbReference type="GO" id="GO:0016020">
    <property type="term" value="C:membrane"/>
    <property type="evidence" value="ECO:0007669"/>
    <property type="project" value="UniProtKB-SubCell"/>
</dbReference>
<comment type="similarity">
    <text evidence="2">Belongs to the wax synthase family.</text>
</comment>
<feature type="transmembrane region" description="Helical" evidence="8">
    <location>
        <begin position="34"/>
        <end position="53"/>
    </location>
</feature>
<evidence type="ECO:0000256" key="7">
    <source>
        <dbReference type="SAM" id="MobiDB-lite"/>
    </source>
</evidence>
<evidence type="ECO:0000256" key="4">
    <source>
        <dbReference type="ARBA" id="ARBA00022692"/>
    </source>
</evidence>
<feature type="transmembrane region" description="Helical" evidence="8">
    <location>
        <begin position="89"/>
        <end position="110"/>
    </location>
</feature>
<keyword evidence="11" id="KW-1185">Reference proteome</keyword>
<dbReference type="VEuPathDB" id="FungiDB:F4678DRAFT_428330"/>
<evidence type="ECO:0000256" key="2">
    <source>
        <dbReference type="ARBA" id="ARBA00007282"/>
    </source>
</evidence>
<feature type="transmembrane region" description="Helical" evidence="8">
    <location>
        <begin position="510"/>
        <end position="531"/>
    </location>
</feature>
<feature type="domain" description="Wax synthase" evidence="9">
    <location>
        <begin position="423"/>
        <end position="517"/>
    </location>
</feature>
<proteinExistence type="inferred from homology"/>